<evidence type="ECO:0000256" key="1">
    <source>
        <dbReference type="SAM" id="MobiDB-lite"/>
    </source>
</evidence>
<gene>
    <name evidence="2" type="ORF">Taro_006735</name>
</gene>
<keyword evidence="3" id="KW-1185">Reference proteome</keyword>
<feature type="region of interest" description="Disordered" evidence="1">
    <location>
        <begin position="1"/>
        <end position="37"/>
    </location>
</feature>
<comment type="caution">
    <text evidence="2">The sequence shown here is derived from an EMBL/GenBank/DDBJ whole genome shotgun (WGS) entry which is preliminary data.</text>
</comment>
<evidence type="ECO:0000313" key="3">
    <source>
        <dbReference type="Proteomes" id="UP000652761"/>
    </source>
</evidence>
<name>A0A843TXT0_COLES</name>
<feature type="compositionally biased region" description="Basic and acidic residues" evidence="1">
    <location>
        <begin position="1"/>
        <end position="11"/>
    </location>
</feature>
<dbReference type="EMBL" id="NMUH01000203">
    <property type="protein sequence ID" value="MQL74360.1"/>
    <property type="molecule type" value="Genomic_DNA"/>
</dbReference>
<proteinExistence type="predicted"/>
<protein>
    <submittedName>
        <fullName evidence="2">Uncharacterized protein</fullName>
    </submittedName>
</protein>
<sequence>MQQKEVRSDRNKKQRGRTREAGGGGLEFSWSRGKRHLQWSPRERDWEILPKKKGVLLKSKVVSSLMDVESLNGGPAQPHRSAFFSTFGNPPFGFSAPWEAPFRFPSPWKGHRSGSLSLWKATVQVSFTMGAHRSGPPFRFPSLWKVTVQVFCTMGGHRSDFLHCGRATVQVPFTVEGHRSDFLHCERPPFWITTSPGLGT</sequence>
<organism evidence="2 3">
    <name type="scientific">Colocasia esculenta</name>
    <name type="common">Wild taro</name>
    <name type="synonym">Arum esculentum</name>
    <dbReference type="NCBI Taxonomy" id="4460"/>
    <lineage>
        <taxon>Eukaryota</taxon>
        <taxon>Viridiplantae</taxon>
        <taxon>Streptophyta</taxon>
        <taxon>Embryophyta</taxon>
        <taxon>Tracheophyta</taxon>
        <taxon>Spermatophyta</taxon>
        <taxon>Magnoliopsida</taxon>
        <taxon>Liliopsida</taxon>
        <taxon>Araceae</taxon>
        <taxon>Aroideae</taxon>
        <taxon>Colocasieae</taxon>
        <taxon>Colocasia</taxon>
    </lineage>
</organism>
<evidence type="ECO:0000313" key="2">
    <source>
        <dbReference type="EMBL" id="MQL74360.1"/>
    </source>
</evidence>
<accession>A0A843TXT0</accession>
<dbReference type="Proteomes" id="UP000652761">
    <property type="component" value="Unassembled WGS sequence"/>
</dbReference>
<reference evidence="2" key="1">
    <citation type="submission" date="2017-07" db="EMBL/GenBank/DDBJ databases">
        <title>Taro Niue Genome Assembly and Annotation.</title>
        <authorList>
            <person name="Atibalentja N."/>
            <person name="Keating K."/>
            <person name="Fields C.J."/>
        </authorList>
    </citation>
    <scope>NUCLEOTIDE SEQUENCE</scope>
    <source>
        <strain evidence="2">Niue_2</strain>
        <tissue evidence="2">Leaf</tissue>
    </source>
</reference>
<dbReference type="AlphaFoldDB" id="A0A843TXT0"/>